<evidence type="ECO:0000313" key="2">
    <source>
        <dbReference type="EMBL" id="CCW35963.1"/>
    </source>
</evidence>
<dbReference type="eggNOG" id="COG0346">
    <property type="taxonomic scope" value="Bacteria"/>
</dbReference>
<sequence>MGRSGNNSAICGGGFHHVAVRAWDFEGALRFYIEGLGFRRVYGWGRDERSTGGRDTRAVMLDTGDGNYFEVFAGGTPPSEGGLPEGALLHVALRTNDCDAALERARAAGAIVTMEPRTLSIEGDTPQQFRIAFCKGPCGETIEFFQNDTL</sequence>
<dbReference type="EMBL" id="HF951689">
    <property type="protein sequence ID" value="CCW35963.1"/>
    <property type="molecule type" value="Genomic_DNA"/>
</dbReference>
<keyword evidence="3" id="KW-1185">Reference proteome</keyword>
<dbReference type="HOGENOM" id="CLU_046006_2_5_0"/>
<dbReference type="AlphaFoldDB" id="S0EZ44"/>
<accession>S0EZ44</accession>
<dbReference type="InterPro" id="IPR029068">
    <property type="entry name" value="Glyas_Bleomycin-R_OHBP_Dase"/>
</dbReference>
<dbReference type="RefSeq" id="WP_016483484.1">
    <property type="nucleotide sequence ID" value="NC_021487.1"/>
</dbReference>
<dbReference type="Pfam" id="PF00903">
    <property type="entry name" value="Glyoxalase"/>
    <property type="match status" value="1"/>
</dbReference>
<dbReference type="GO" id="GO:0016829">
    <property type="term" value="F:lyase activity"/>
    <property type="evidence" value="ECO:0007669"/>
    <property type="project" value="UniProtKB-KW"/>
</dbReference>
<keyword evidence="2" id="KW-0456">Lyase</keyword>
<gene>
    <name evidence="2" type="ORF">CCALI_02156</name>
</gene>
<dbReference type="Gene3D" id="3.10.180.10">
    <property type="entry name" value="2,3-Dihydroxybiphenyl 1,2-Dioxygenase, domain 1"/>
    <property type="match status" value="1"/>
</dbReference>
<dbReference type="STRING" id="454171.CP488_01937"/>
<organism evidence="2 3">
    <name type="scientific">Chthonomonas calidirosea (strain DSM 23976 / ICMP 18418 / T49)</name>
    <dbReference type="NCBI Taxonomy" id="1303518"/>
    <lineage>
        <taxon>Bacteria</taxon>
        <taxon>Bacillati</taxon>
        <taxon>Armatimonadota</taxon>
        <taxon>Chthonomonadia</taxon>
        <taxon>Chthonomonadales</taxon>
        <taxon>Chthonomonadaceae</taxon>
        <taxon>Chthonomonas</taxon>
    </lineage>
</organism>
<dbReference type="Proteomes" id="UP000014227">
    <property type="component" value="Chromosome I"/>
</dbReference>
<dbReference type="InterPro" id="IPR037523">
    <property type="entry name" value="VOC_core"/>
</dbReference>
<dbReference type="PROSITE" id="PS51819">
    <property type="entry name" value="VOC"/>
    <property type="match status" value="1"/>
</dbReference>
<dbReference type="SUPFAM" id="SSF54593">
    <property type="entry name" value="Glyoxalase/Bleomycin resistance protein/Dihydroxybiphenyl dioxygenase"/>
    <property type="match status" value="1"/>
</dbReference>
<dbReference type="OrthoDB" id="9814858at2"/>
<evidence type="ECO:0000259" key="1">
    <source>
        <dbReference type="PROSITE" id="PS51819"/>
    </source>
</evidence>
<protein>
    <submittedName>
        <fullName evidence="2">Predicted enzyme related to lactoylglutathione lyase</fullName>
    </submittedName>
</protein>
<evidence type="ECO:0000313" key="3">
    <source>
        <dbReference type="Proteomes" id="UP000014227"/>
    </source>
</evidence>
<reference evidence="3" key="1">
    <citation type="submission" date="2013-03" db="EMBL/GenBank/DDBJ databases">
        <title>Genome sequence of Chthonomonas calidirosea, the first sequenced genome from the Armatimonadetes phylum (formally candidate division OP10).</title>
        <authorList>
            <person name="Lee K.C.Y."/>
            <person name="Morgan X.C."/>
            <person name="Dunfield P.F."/>
            <person name="Tamas I."/>
            <person name="Houghton K.M."/>
            <person name="Vyssotski M."/>
            <person name="Ryan J.L.J."/>
            <person name="Lagutin K."/>
            <person name="McDonald I.R."/>
            <person name="Stott M.B."/>
        </authorList>
    </citation>
    <scope>NUCLEOTIDE SEQUENCE [LARGE SCALE GENOMIC DNA]</scope>
    <source>
        <strain evidence="3">DSM 23976 / ICMP 18418 / T49</strain>
    </source>
</reference>
<proteinExistence type="predicted"/>
<dbReference type="KEGG" id="ccz:CCALI_02156"/>
<dbReference type="InParanoid" id="S0EZ44"/>
<dbReference type="PATRIC" id="fig|1303518.3.peg.2236"/>
<dbReference type="InterPro" id="IPR004360">
    <property type="entry name" value="Glyas_Fos-R_dOase_dom"/>
</dbReference>
<dbReference type="FunCoup" id="S0EZ44">
    <property type="interactions" value="114"/>
</dbReference>
<feature type="domain" description="VOC" evidence="1">
    <location>
        <begin position="14"/>
        <end position="147"/>
    </location>
</feature>
<name>S0EZ44_CHTCT</name>